<dbReference type="Pfam" id="PF03737">
    <property type="entry name" value="RraA-like"/>
    <property type="match status" value="1"/>
</dbReference>
<gene>
    <name evidence="7" type="ORF">DY367_02725</name>
</gene>
<dbReference type="PANTHER" id="PTHR33254">
    <property type="entry name" value="4-HYDROXY-4-METHYL-2-OXOGLUTARATE ALDOLASE 3-RELATED"/>
    <property type="match status" value="1"/>
</dbReference>
<dbReference type="Gene3D" id="3.50.30.40">
    <property type="entry name" value="Ribonuclease E inhibitor RraA/RraA-like"/>
    <property type="match status" value="1"/>
</dbReference>
<keyword evidence="5" id="KW-0479">Metal-binding</keyword>
<dbReference type="Proteomes" id="UP000285324">
    <property type="component" value="Unassembled WGS sequence"/>
</dbReference>
<dbReference type="OrthoDB" id="8969658at2"/>
<evidence type="ECO:0000256" key="4">
    <source>
        <dbReference type="ARBA" id="ARBA00030169"/>
    </source>
</evidence>
<feature type="binding site" evidence="5">
    <location>
        <position position="151"/>
    </location>
    <ligand>
        <name>Mg(2+)</name>
        <dbReference type="ChEBI" id="CHEBI:18420"/>
    </ligand>
</feature>
<organism evidence="7 8">
    <name type="scientific">Alcaligenes xylosoxydans xylosoxydans</name>
    <name type="common">Achromobacter xylosoxidans</name>
    <dbReference type="NCBI Taxonomy" id="85698"/>
    <lineage>
        <taxon>Bacteria</taxon>
        <taxon>Pseudomonadati</taxon>
        <taxon>Pseudomonadota</taxon>
        <taxon>Betaproteobacteria</taxon>
        <taxon>Burkholderiales</taxon>
        <taxon>Alcaligenaceae</taxon>
        <taxon>Achromobacter</taxon>
    </lineage>
</organism>
<evidence type="ECO:0000313" key="8">
    <source>
        <dbReference type="Proteomes" id="UP000285324"/>
    </source>
</evidence>
<evidence type="ECO:0000256" key="3">
    <source>
        <dbReference type="ARBA" id="ARBA00029596"/>
    </source>
</evidence>
<comment type="cofactor">
    <cofactor evidence="5">
        <name>Mg(2+)</name>
        <dbReference type="ChEBI" id="CHEBI:18420"/>
    </cofactor>
</comment>
<proteinExistence type="predicted"/>
<evidence type="ECO:0000256" key="5">
    <source>
        <dbReference type="PIRSR" id="PIRSR605493-1"/>
    </source>
</evidence>
<protein>
    <recommendedName>
        <fullName evidence="2">Putative 4-hydroxy-4-methyl-2-oxoglutarate aldolase</fullName>
    </recommendedName>
    <alternativeName>
        <fullName evidence="3">Regulator of ribonuclease activity homolog</fullName>
    </alternativeName>
    <alternativeName>
        <fullName evidence="4">RraA-like protein</fullName>
    </alternativeName>
</protein>
<evidence type="ECO:0000256" key="1">
    <source>
        <dbReference type="ARBA" id="ARBA00001968"/>
    </source>
</evidence>
<feature type="region of interest" description="Disordered" evidence="6">
    <location>
        <begin position="1"/>
        <end position="28"/>
    </location>
</feature>
<evidence type="ECO:0000313" key="7">
    <source>
        <dbReference type="EMBL" id="RPJ93262.1"/>
    </source>
</evidence>
<keyword evidence="5" id="KW-0460">Magnesium</keyword>
<evidence type="ECO:0000256" key="6">
    <source>
        <dbReference type="SAM" id="MobiDB-lite"/>
    </source>
</evidence>
<dbReference type="AlphaFoldDB" id="A0A424WJA2"/>
<dbReference type="GO" id="GO:0046872">
    <property type="term" value="F:metal ion binding"/>
    <property type="evidence" value="ECO:0007669"/>
    <property type="project" value="UniProtKB-KW"/>
</dbReference>
<dbReference type="EMBL" id="QVXO01000003">
    <property type="protein sequence ID" value="RPJ93262.1"/>
    <property type="molecule type" value="Genomic_DNA"/>
</dbReference>
<reference evidence="7 8" key="1">
    <citation type="submission" date="2018-08" db="EMBL/GenBank/DDBJ databases">
        <title>Achromobacter xylosoxidans Genome sequencing and assembly.</title>
        <authorList>
            <person name="Wang R."/>
            <person name="Rensing C."/>
            <person name="Li Y."/>
        </authorList>
    </citation>
    <scope>NUCLEOTIDE SEQUENCE [LARGE SCALE GENOMIC DNA]</scope>
    <source>
        <strain evidence="7 8">GD003A</strain>
    </source>
</reference>
<dbReference type="InterPro" id="IPR036704">
    <property type="entry name" value="RraA/RraA-like_sf"/>
</dbReference>
<accession>A0A424WJA2</accession>
<sequence length="254" mass="27092">MLRRRRLRHRAPGYRADQSSSQANSLSQTQGAAVKKFDLNPMPAPLDSKYVDLLSEVETATVGHFRHWGFMAPDIKPINHSRKIIGTAVTLSLPGQDSTLLHHSLSLLRPGDILVIDRLGDQKHACLGGGVALGAVLAGAQGAIIDGMCTDPSELEAYNFPVWARGVSPITTRIYNIGGQLNKPVACGGAVVNAGDIILADENGVLVLPPDEVAEVSRMALEKQARGNSNGERMRGGERLGDLSGASKYVLEQA</sequence>
<dbReference type="CDD" id="cd16841">
    <property type="entry name" value="RraA_family"/>
    <property type="match status" value="1"/>
</dbReference>
<name>A0A424WJA2_ALCXX</name>
<feature type="binding site" evidence="5">
    <location>
        <begin position="128"/>
        <end position="131"/>
    </location>
    <ligand>
        <name>substrate</name>
    </ligand>
</feature>
<evidence type="ECO:0000256" key="2">
    <source>
        <dbReference type="ARBA" id="ARBA00016549"/>
    </source>
</evidence>
<dbReference type="SUPFAM" id="SSF89562">
    <property type="entry name" value="RraA-like"/>
    <property type="match status" value="1"/>
</dbReference>
<dbReference type="InterPro" id="IPR005493">
    <property type="entry name" value="RraA/RraA-like"/>
</dbReference>
<comment type="cofactor">
    <cofactor evidence="1">
        <name>a divalent metal cation</name>
        <dbReference type="ChEBI" id="CHEBI:60240"/>
    </cofactor>
</comment>
<comment type="caution">
    <text evidence="7">The sequence shown here is derived from an EMBL/GenBank/DDBJ whole genome shotgun (WGS) entry which is preliminary data.</text>
</comment>
<feature type="compositionally biased region" description="Basic residues" evidence="6">
    <location>
        <begin position="1"/>
        <end position="12"/>
    </location>
</feature>
<feature type="compositionally biased region" description="Polar residues" evidence="6">
    <location>
        <begin position="17"/>
        <end position="28"/>
    </location>
</feature>
<dbReference type="PANTHER" id="PTHR33254:SF4">
    <property type="entry name" value="4-HYDROXY-4-METHYL-2-OXOGLUTARATE ALDOLASE 3-RELATED"/>
    <property type="match status" value="1"/>
</dbReference>